<name>A0A0L8AQ01_9BACT</name>
<dbReference type="OrthoDB" id="1523752at2"/>
<evidence type="ECO:0000313" key="3">
    <source>
        <dbReference type="Proteomes" id="UP000036908"/>
    </source>
</evidence>
<dbReference type="Gene3D" id="2.60.120.10">
    <property type="entry name" value="Jelly Rolls"/>
    <property type="match status" value="1"/>
</dbReference>
<gene>
    <name evidence="2" type="ORF">OB69_02055</name>
</gene>
<feature type="domain" description="Cyclic nucleotide-binding" evidence="1">
    <location>
        <begin position="25"/>
        <end position="145"/>
    </location>
</feature>
<dbReference type="InterPro" id="IPR014710">
    <property type="entry name" value="RmlC-like_jellyroll"/>
</dbReference>
<dbReference type="EMBL" id="JSVA01000003">
    <property type="protein sequence ID" value="KOF04321.1"/>
    <property type="molecule type" value="Genomic_DNA"/>
</dbReference>
<accession>A0A0L8AQ01</accession>
<dbReference type="InterPro" id="IPR018490">
    <property type="entry name" value="cNMP-bd_dom_sf"/>
</dbReference>
<dbReference type="PROSITE" id="PS50042">
    <property type="entry name" value="CNMP_BINDING_3"/>
    <property type="match status" value="1"/>
</dbReference>
<dbReference type="Proteomes" id="UP000036908">
    <property type="component" value="Unassembled WGS sequence"/>
</dbReference>
<dbReference type="CDD" id="cd00038">
    <property type="entry name" value="CAP_ED"/>
    <property type="match status" value="1"/>
</dbReference>
<proteinExistence type="predicted"/>
<protein>
    <recommendedName>
        <fullName evidence="1">Cyclic nucleotide-binding domain-containing protein</fullName>
    </recommendedName>
</protein>
<organism evidence="2 3">
    <name type="scientific">Roseivirga seohaensis subsp. aquiponti</name>
    <dbReference type="NCBI Taxonomy" id="1566026"/>
    <lineage>
        <taxon>Bacteria</taxon>
        <taxon>Pseudomonadati</taxon>
        <taxon>Bacteroidota</taxon>
        <taxon>Cytophagia</taxon>
        <taxon>Cytophagales</taxon>
        <taxon>Roseivirgaceae</taxon>
        <taxon>Roseivirga</taxon>
    </lineage>
</organism>
<dbReference type="RefSeq" id="WP_053222032.1">
    <property type="nucleotide sequence ID" value="NZ_JSVA01000003.1"/>
</dbReference>
<comment type="caution">
    <text evidence="2">The sequence shown here is derived from an EMBL/GenBank/DDBJ whole genome shotgun (WGS) entry which is preliminary data.</text>
</comment>
<dbReference type="SMART" id="SM00100">
    <property type="entry name" value="cNMP"/>
    <property type="match status" value="1"/>
</dbReference>
<evidence type="ECO:0000259" key="1">
    <source>
        <dbReference type="PROSITE" id="PS50042"/>
    </source>
</evidence>
<dbReference type="AlphaFoldDB" id="A0A0L8AQ01"/>
<dbReference type="PATRIC" id="fig|1566026.4.peg.2112"/>
<dbReference type="SUPFAM" id="SSF51206">
    <property type="entry name" value="cAMP-binding domain-like"/>
    <property type="match status" value="1"/>
</dbReference>
<keyword evidence="3" id="KW-1185">Reference proteome</keyword>
<reference evidence="3" key="1">
    <citation type="submission" date="2014-11" db="EMBL/GenBank/DDBJ databases">
        <title>Genome sequencing of Roseivirga sp. D-25.</title>
        <authorList>
            <person name="Selvaratnam C."/>
            <person name="Thevarajoo S."/>
            <person name="Goh K.M."/>
            <person name="Eee R."/>
            <person name="Chan K.-G."/>
            <person name="Chong C.S."/>
        </authorList>
    </citation>
    <scope>NUCLEOTIDE SEQUENCE [LARGE SCALE GENOMIC DNA]</scope>
    <source>
        <strain evidence="3">D-25</strain>
    </source>
</reference>
<dbReference type="Pfam" id="PF00027">
    <property type="entry name" value="cNMP_binding"/>
    <property type="match status" value="1"/>
</dbReference>
<dbReference type="InterPro" id="IPR000595">
    <property type="entry name" value="cNMP-bd_dom"/>
</dbReference>
<evidence type="ECO:0000313" key="2">
    <source>
        <dbReference type="EMBL" id="KOF04321.1"/>
    </source>
</evidence>
<sequence>MYNPFKKTYSQSEKEQINFLKGVGPFRKLTDDQLFVFVPYLYTRKYRKNEAVFFAKDPSQAVYIVNHGVVSLSLERNGSFEELDQAGKKECFGDNAFVLDNHRLYSAIVVSEDAEIFVLPQGNIMDIFESYPEIKASILECLMERYNHYTESLFKAYKESFGFFELKQAYSDHHNSERNRSL</sequence>